<reference evidence="2" key="1">
    <citation type="submission" date="2020-02" db="EMBL/GenBank/DDBJ databases">
        <authorList>
            <person name="Meier V. D."/>
        </authorList>
    </citation>
    <scope>NUCLEOTIDE SEQUENCE</scope>
    <source>
        <strain evidence="2">AVDCRST_MAG19</strain>
    </source>
</reference>
<organism evidence="2">
    <name type="scientific">uncultured Thermomicrobiales bacterium</name>
    <dbReference type="NCBI Taxonomy" id="1645740"/>
    <lineage>
        <taxon>Bacteria</taxon>
        <taxon>Pseudomonadati</taxon>
        <taxon>Thermomicrobiota</taxon>
        <taxon>Thermomicrobia</taxon>
        <taxon>Thermomicrobiales</taxon>
        <taxon>environmental samples</taxon>
    </lineage>
</organism>
<feature type="compositionally biased region" description="Low complexity" evidence="1">
    <location>
        <begin position="56"/>
        <end position="65"/>
    </location>
</feature>
<sequence length="133" mass="13668">EVRNVGRSGVAGAGVPVRWGDQAGHAGRDADRVVPVPGVVHPLHRRLRVARRGRSHPAGAAARPPWADPARRGRPGGDHGRGDGHHAGDRRGRLGGDAAGVRAGGGVRGLRPHPWAAAGRRGSTPIGAPADRL</sequence>
<feature type="compositionally biased region" description="Gly residues" evidence="1">
    <location>
        <begin position="95"/>
        <end position="108"/>
    </location>
</feature>
<evidence type="ECO:0000313" key="2">
    <source>
        <dbReference type="EMBL" id="CAA9575805.1"/>
    </source>
</evidence>
<feature type="non-terminal residue" evidence="2">
    <location>
        <position position="133"/>
    </location>
</feature>
<feature type="compositionally biased region" description="Basic and acidic residues" evidence="1">
    <location>
        <begin position="69"/>
        <end position="94"/>
    </location>
</feature>
<accession>A0A6J4VHD4</accession>
<name>A0A6J4VHD4_9BACT</name>
<feature type="region of interest" description="Disordered" evidence="1">
    <location>
        <begin position="45"/>
        <end position="133"/>
    </location>
</feature>
<gene>
    <name evidence="2" type="ORF">AVDCRST_MAG19-3337</name>
</gene>
<evidence type="ECO:0000256" key="1">
    <source>
        <dbReference type="SAM" id="MobiDB-lite"/>
    </source>
</evidence>
<feature type="region of interest" description="Disordered" evidence="1">
    <location>
        <begin position="1"/>
        <end position="33"/>
    </location>
</feature>
<feature type="non-terminal residue" evidence="2">
    <location>
        <position position="1"/>
    </location>
</feature>
<feature type="compositionally biased region" description="Basic residues" evidence="1">
    <location>
        <begin position="45"/>
        <end position="55"/>
    </location>
</feature>
<dbReference type="EMBL" id="CADCWL010000184">
    <property type="protein sequence ID" value="CAA9575805.1"/>
    <property type="molecule type" value="Genomic_DNA"/>
</dbReference>
<proteinExistence type="predicted"/>
<protein>
    <submittedName>
        <fullName evidence="2">Uncharacterized protein</fullName>
    </submittedName>
</protein>
<dbReference type="AlphaFoldDB" id="A0A6J4VHD4"/>